<feature type="compositionally biased region" description="Basic and acidic residues" evidence="1">
    <location>
        <begin position="709"/>
        <end position="720"/>
    </location>
</feature>
<dbReference type="GO" id="GO:0051298">
    <property type="term" value="P:centrosome duplication"/>
    <property type="evidence" value="ECO:0007669"/>
    <property type="project" value="InterPro"/>
</dbReference>
<accession>A0A5E4BQE2</accession>
<sequence length="934" mass="102064">MSLTSLEDSSDDDINDEEFYDDHLEAYFEQLAIPGMIYEDLGGQESPEKDFKLPSRDPSQANENSSSNSKCQSENNSSPVSCGSHSSRSSATTHGEGKEGWVVCSPGTSNYGGTRDSRRYVDGVLLFSCNSWKSEKEKVEGLKGMVPDHSRAMVPYQNKHMASDSETVLHTDGCLDTETSTMSIQKDVCIASLKPISDNGISSTDILWSPTCDRRTCDYYESVEKNEDQPDLLQSVIYQNEEGKWVTDLAYYTSFDNEQDVNISLTDEMNEDFRSGSEALNMIAQDEEKFNKEHQFIQEENIEAQNISVALADTSWVATVNYNLLRKSLSTSELGRDDASYIRLSLGEFFAQRSEALGCLGGGNSVKRPSFGYFISSPEKREPVALISKSDVSGSDLEKRVAHPNQDLSSGDLDEQSETQPSEGSITLRVEALEGTSLVDESDVTLTANKDKTEGTGRKNKLPVCNDQLQDSGDSVLRISTIASAIADASVSTEPSQLAAMLKALTNKAKDKILQEDDEEDSSTVSHFVPNDSEKSNGSSAFDMEKYLIKTEISRHEGGLETVSRTGMSDIWDLSLPKEQTIQDIHTVDSGATNTTVTEPKENTEAVFCVENGESQESFKAVNSSNSVLTNTRENESVVVGMKTLSTDHRLPDIGSKEKAASISTSTSNSYSSLRNPIVTSLYLLEECEEKQASRENQRQQEYVSETSGSDRHVTFDQHCRVSPKNVDLKNASPEHGGSGSEDQESFRPSTSPLSHSSPGEISGTSLSRCVLESLDSAACHQKSSSESELSQLVCSHTDMSRLTYVSEQESACPPTTAGSGPEDCKSDITSELSTTIIQSSLAPLEEHAMEKLRKKVPFQSRGRRASSSLIQSQSDLKNVTETTSLSSRPEGGESSQDPSSKRGEPLETSEERLTSNRSDLDPVSEALLSKPGL</sequence>
<dbReference type="GO" id="GO:0090222">
    <property type="term" value="P:centrosome-templated microtubule nucleation"/>
    <property type="evidence" value="ECO:0007669"/>
    <property type="project" value="InterPro"/>
</dbReference>
<feature type="compositionally biased region" description="Basic residues" evidence="1">
    <location>
        <begin position="853"/>
        <end position="865"/>
    </location>
</feature>
<dbReference type="PANTHER" id="PTHR16029:SF11">
    <property type="entry name" value="CENTROSOMAL PROTEIN OF 192 KDA"/>
    <property type="match status" value="1"/>
</dbReference>
<feature type="compositionally biased region" description="Basic and acidic residues" evidence="1">
    <location>
        <begin position="46"/>
        <end position="55"/>
    </location>
</feature>
<feature type="region of interest" description="Disordered" evidence="1">
    <location>
        <begin position="648"/>
        <end position="672"/>
    </location>
</feature>
<feature type="region of interest" description="Disordered" evidence="1">
    <location>
        <begin position="853"/>
        <end position="934"/>
    </location>
</feature>
<reference evidence="2" key="1">
    <citation type="submission" date="2019-04" db="EMBL/GenBank/DDBJ databases">
        <authorList>
            <person name="Alioto T."/>
            <person name="Alioto T."/>
        </authorList>
    </citation>
    <scope>NUCLEOTIDE SEQUENCE [LARGE SCALE GENOMIC DNA]</scope>
</reference>
<feature type="region of interest" description="Disordered" evidence="1">
    <location>
        <begin position="38"/>
        <end position="105"/>
    </location>
</feature>
<dbReference type="PANTHER" id="PTHR16029">
    <property type="entry name" value="CENTROSOMAL PROTEIN OF 192 KDA"/>
    <property type="match status" value="1"/>
</dbReference>
<protein>
    <submittedName>
        <fullName evidence="2">Uncharacterized protein</fullName>
    </submittedName>
</protein>
<dbReference type="GO" id="GO:0005814">
    <property type="term" value="C:centriole"/>
    <property type="evidence" value="ECO:0007669"/>
    <property type="project" value="TreeGrafter"/>
</dbReference>
<keyword evidence="3" id="KW-1185">Reference proteome</keyword>
<dbReference type="Pfam" id="PF25763">
    <property type="entry name" value="Aurora-A_bind_CEP192"/>
    <property type="match status" value="1"/>
</dbReference>
<dbReference type="GO" id="GO:0005737">
    <property type="term" value="C:cytoplasm"/>
    <property type="evidence" value="ECO:0007669"/>
    <property type="project" value="TreeGrafter"/>
</dbReference>
<evidence type="ECO:0000313" key="3">
    <source>
        <dbReference type="Proteomes" id="UP000335636"/>
    </source>
</evidence>
<dbReference type="InterPro" id="IPR057665">
    <property type="entry name" value="CEP192_PLK4_bind"/>
</dbReference>
<dbReference type="GO" id="GO:0090307">
    <property type="term" value="P:mitotic spindle assembly"/>
    <property type="evidence" value="ECO:0007669"/>
    <property type="project" value="TreeGrafter"/>
</dbReference>
<dbReference type="AlphaFoldDB" id="A0A5E4BQE2"/>
<feature type="region of interest" description="Disordered" evidence="1">
    <location>
        <begin position="807"/>
        <end position="828"/>
    </location>
</feature>
<feature type="compositionally biased region" description="Basic and acidic residues" evidence="1">
    <location>
        <begin position="648"/>
        <end position="660"/>
    </location>
</feature>
<dbReference type="GO" id="GO:0071539">
    <property type="term" value="P:protein localization to centrosome"/>
    <property type="evidence" value="ECO:0007669"/>
    <property type="project" value="InterPro"/>
</dbReference>
<feature type="compositionally biased region" description="Basic and acidic residues" evidence="1">
    <location>
        <begin position="900"/>
        <end position="921"/>
    </location>
</feature>
<dbReference type="Pfam" id="PF25765">
    <property type="entry name" value="PLK4_bind_CEP192"/>
    <property type="match status" value="1"/>
</dbReference>
<dbReference type="InterPro" id="IPR039103">
    <property type="entry name" value="Spd-2/CEP192"/>
</dbReference>
<feature type="compositionally biased region" description="Polar residues" evidence="1">
    <location>
        <begin position="747"/>
        <end position="763"/>
    </location>
</feature>
<comment type="caution">
    <text evidence="2">The sequence shown here is derived from an EMBL/GenBank/DDBJ whole genome shotgun (WGS) entry which is preliminary data.</text>
</comment>
<feature type="region of interest" description="Disordered" evidence="1">
    <location>
        <begin position="514"/>
        <end position="540"/>
    </location>
</feature>
<dbReference type="CDD" id="cd21856">
    <property type="entry name" value="Plk4BD_Cep192"/>
    <property type="match status" value="1"/>
</dbReference>
<proteinExistence type="predicted"/>
<feature type="compositionally biased region" description="Polar residues" evidence="1">
    <location>
        <begin position="866"/>
        <end position="899"/>
    </location>
</feature>
<name>A0A5E4BQE2_MARMO</name>
<dbReference type="EMBL" id="CABDUW010000565">
    <property type="protein sequence ID" value="VTJ71486.1"/>
    <property type="molecule type" value="Genomic_DNA"/>
</dbReference>
<dbReference type="GO" id="GO:0019901">
    <property type="term" value="F:protein kinase binding"/>
    <property type="evidence" value="ECO:0007669"/>
    <property type="project" value="TreeGrafter"/>
</dbReference>
<feature type="region of interest" description="Disordered" evidence="1">
    <location>
        <begin position="1"/>
        <end position="21"/>
    </location>
</feature>
<feature type="compositionally biased region" description="Low complexity" evidence="1">
    <location>
        <begin position="662"/>
        <end position="672"/>
    </location>
</feature>
<evidence type="ECO:0000256" key="1">
    <source>
        <dbReference type="SAM" id="MobiDB-lite"/>
    </source>
</evidence>
<dbReference type="GO" id="GO:0000242">
    <property type="term" value="C:pericentriolar material"/>
    <property type="evidence" value="ECO:0007669"/>
    <property type="project" value="TreeGrafter"/>
</dbReference>
<gene>
    <name evidence="2" type="ORF">MONAX_5E004852</name>
</gene>
<feature type="compositionally biased region" description="Polar residues" evidence="1">
    <location>
        <begin position="57"/>
        <end position="93"/>
    </location>
</feature>
<organism evidence="2 3">
    <name type="scientific">Marmota monax</name>
    <name type="common">Woodchuck</name>
    <dbReference type="NCBI Taxonomy" id="9995"/>
    <lineage>
        <taxon>Eukaryota</taxon>
        <taxon>Metazoa</taxon>
        <taxon>Chordata</taxon>
        <taxon>Craniata</taxon>
        <taxon>Vertebrata</taxon>
        <taxon>Euteleostomi</taxon>
        <taxon>Mammalia</taxon>
        <taxon>Eutheria</taxon>
        <taxon>Euarchontoglires</taxon>
        <taxon>Glires</taxon>
        <taxon>Rodentia</taxon>
        <taxon>Sciuromorpha</taxon>
        <taxon>Sciuridae</taxon>
        <taxon>Xerinae</taxon>
        <taxon>Marmotini</taxon>
        <taxon>Marmota</taxon>
    </lineage>
</organism>
<dbReference type="Proteomes" id="UP000335636">
    <property type="component" value="Unassembled WGS sequence"/>
</dbReference>
<feature type="compositionally biased region" description="Acidic residues" evidence="1">
    <location>
        <begin position="8"/>
        <end position="20"/>
    </location>
</feature>
<dbReference type="InterPro" id="IPR057662">
    <property type="entry name" value="CEP192_Aurora-A_bind"/>
</dbReference>
<feature type="non-terminal residue" evidence="2">
    <location>
        <position position="934"/>
    </location>
</feature>
<feature type="region of interest" description="Disordered" evidence="1">
    <location>
        <begin position="395"/>
        <end position="425"/>
    </location>
</feature>
<feature type="region of interest" description="Disordered" evidence="1">
    <location>
        <begin position="693"/>
        <end position="763"/>
    </location>
</feature>
<evidence type="ECO:0000313" key="2">
    <source>
        <dbReference type="EMBL" id="VTJ71486.1"/>
    </source>
</evidence>